<comment type="subcellular location">
    <subcellularLocation>
        <location evidence="1">Endoplasmic reticulum membrane</location>
        <topology evidence="1">Peripheral membrane protein</topology>
    </subcellularLocation>
</comment>
<sequence>MSHPLSSAFARHPAETSLPPLHTPAPPNPTPATPVELSPEPDKPQPNIHPDSGTDATSANFHTTTNTNGQGQGQGNGTTTTSFSVLRTQPGGSGFDDWEEEYERQRNRAWEEKVKTDLEGWRGGHGTPRSSYPHSALPPMSYFHQPVTGEIGKHLPKEMVRIERDWSGGEMCQFETIFPLELEGRIQPSELSSFLNAINAKLTEAYAMTPNIIDNLIAIATFWTSLLWKTSHFEKKLKEVEGVIEDANKKMFNKVGLNVLSPRDVALQFLEIEYY</sequence>
<evidence type="ECO:0000256" key="4">
    <source>
        <dbReference type="ARBA" id="ARBA00018463"/>
    </source>
</evidence>
<dbReference type="Pfam" id="PF10256">
    <property type="entry name" value="Erf4"/>
    <property type="match status" value="1"/>
</dbReference>
<dbReference type="PANTHER" id="PTHR13254">
    <property type="entry name" value="GOLGI AUTOANTIGEN, GOLGIN SUBFAMILY A, 7"/>
    <property type="match status" value="1"/>
</dbReference>
<dbReference type="GO" id="GO:0005789">
    <property type="term" value="C:endoplasmic reticulum membrane"/>
    <property type="evidence" value="ECO:0007669"/>
    <property type="project" value="UniProtKB-SubCell"/>
</dbReference>
<feature type="region of interest" description="Disordered" evidence="7">
    <location>
        <begin position="1"/>
        <end position="99"/>
    </location>
</feature>
<comment type="similarity">
    <text evidence="2">Belongs to the ERF4 family.</text>
</comment>
<feature type="domain" description="Golgin subfamily A member 7/ERF4" evidence="8">
    <location>
        <begin position="159"/>
        <end position="271"/>
    </location>
</feature>
<evidence type="ECO:0000256" key="2">
    <source>
        <dbReference type="ARBA" id="ARBA00007732"/>
    </source>
</evidence>
<comment type="caution">
    <text evidence="9">The sequence shown here is derived from an EMBL/GenBank/DDBJ whole genome shotgun (WGS) entry which is preliminary data.</text>
</comment>
<evidence type="ECO:0000256" key="7">
    <source>
        <dbReference type="SAM" id="MobiDB-lite"/>
    </source>
</evidence>
<dbReference type="GO" id="GO:0031211">
    <property type="term" value="C:endoplasmic reticulum palmitoyltransferase complex"/>
    <property type="evidence" value="ECO:0007669"/>
    <property type="project" value="TreeGrafter"/>
</dbReference>
<evidence type="ECO:0000259" key="8">
    <source>
        <dbReference type="Pfam" id="PF10256"/>
    </source>
</evidence>
<dbReference type="OrthoDB" id="2190159at2759"/>
<organism evidence="9 10">
    <name type="scientific">Cryptococcus neoformans Tu259-1</name>
    <dbReference type="NCBI Taxonomy" id="1230072"/>
    <lineage>
        <taxon>Eukaryota</taxon>
        <taxon>Fungi</taxon>
        <taxon>Dikarya</taxon>
        <taxon>Basidiomycota</taxon>
        <taxon>Agaricomycotina</taxon>
        <taxon>Tremellomycetes</taxon>
        <taxon>Tremellales</taxon>
        <taxon>Cryptococcaceae</taxon>
        <taxon>Cryptococcus</taxon>
        <taxon>Cryptococcus neoformans species complex</taxon>
    </lineage>
</organism>
<dbReference type="Proteomes" id="UP000199727">
    <property type="component" value="Unassembled WGS sequence"/>
</dbReference>
<evidence type="ECO:0000313" key="9">
    <source>
        <dbReference type="EMBL" id="OXG20657.1"/>
    </source>
</evidence>
<dbReference type="AlphaFoldDB" id="A0A854Q9M5"/>
<accession>A0A854Q9M5</accession>
<reference evidence="9 10" key="1">
    <citation type="submission" date="2017-06" db="EMBL/GenBank/DDBJ databases">
        <title>Global population genomics of the pathogenic fungus Cryptococcus neoformans var. grubii.</title>
        <authorList>
            <person name="Cuomo C."/>
            <person name="Litvintseva A."/>
            <person name="Chen Y."/>
            <person name="Young S."/>
            <person name="Zeng Q."/>
            <person name="Chapman S."/>
            <person name="Gujja S."/>
            <person name="Saif S."/>
            <person name="Birren B."/>
        </authorList>
    </citation>
    <scope>NUCLEOTIDE SEQUENCE [LARGE SCALE GENOMIC DNA]</scope>
    <source>
        <strain evidence="9 10">Tu259-1</strain>
    </source>
</reference>
<dbReference type="GO" id="GO:0006612">
    <property type="term" value="P:protein targeting to membrane"/>
    <property type="evidence" value="ECO:0007669"/>
    <property type="project" value="TreeGrafter"/>
</dbReference>
<keyword evidence="5" id="KW-0256">Endoplasmic reticulum</keyword>
<name>A0A854Q9M5_CRYNE</name>
<evidence type="ECO:0000256" key="6">
    <source>
        <dbReference type="ARBA" id="ARBA00023136"/>
    </source>
</evidence>
<evidence type="ECO:0000256" key="5">
    <source>
        <dbReference type="ARBA" id="ARBA00022824"/>
    </source>
</evidence>
<evidence type="ECO:0000256" key="1">
    <source>
        <dbReference type="ARBA" id="ARBA00004406"/>
    </source>
</evidence>
<evidence type="ECO:0000256" key="3">
    <source>
        <dbReference type="ARBA" id="ARBA00011396"/>
    </source>
</evidence>
<dbReference type="InterPro" id="IPR051371">
    <property type="entry name" value="Ras_palmitoyltransferase"/>
</dbReference>
<keyword evidence="6" id="KW-0472">Membrane</keyword>
<feature type="compositionally biased region" description="Pro residues" evidence="7">
    <location>
        <begin position="21"/>
        <end position="32"/>
    </location>
</feature>
<gene>
    <name evidence="9" type="ORF">C361_03631</name>
</gene>
<protein>
    <recommendedName>
        <fullName evidence="4">Ras modification protein ERF4</fullName>
    </recommendedName>
</protein>
<dbReference type="InterPro" id="IPR019383">
    <property type="entry name" value="Golgin_A_7/ERF4"/>
</dbReference>
<proteinExistence type="inferred from homology"/>
<dbReference type="EMBL" id="AMKT01000044">
    <property type="protein sequence ID" value="OXG20657.1"/>
    <property type="molecule type" value="Genomic_DNA"/>
</dbReference>
<comment type="subunit">
    <text evidence="3">Interacts with ERF2.</text>
</comment>
<evidence type="ECO:0000313" key="10">
    <source>
        <dbReference type="Proteomes" id="UP000199727"/>
    </source>
</evidence>
<dbReference type="PANTHER" id="PTHR13254:SF0">
    <property type="entry name" value="GOLGIN SUBFAMILY A MEMBER 7_ERF4 DOMAIN-CONTAINING PROTEIN"/>
    <property type="match status" value="1"/>
</dbReference>